<dbReference type="RefSeq" id="WP_255888360.1">
    <property type="nucleotide sequence ID" value="NZ_JAFMZM010000001.1"/>
</dbReference>
<protein>
    <submittedName>
        <fullName evidence="2">Uncharacterized protein</fullName>
    </submittedName>
</protein>
<evidence type="ECO:0000256" key="1">
    <source>
        <dbReference type="SAM" id="Phobius"/>
    </source>
</evidence>
<comment type="caution">
    <text evidence="2">The sequence shown here is derived from an EMBL/GenBank/DDBJ whole genome shotgun (WGS) entry which is preliminary data.</text>
</comment>
<name>A0ABW2N5F1_9ACTN</name>
<evidence type="ECO:0000313" key="3">
    <source>
        <dbReference type="Proteomes" id="UP001596524"/>
    </source>
</evidence>
<feature type="transmembrane region" description="Helical" evidence="1">
    <location>
        <begin position="157"/>
        <end position="176"/>
    </location>
</feature>
<feature type="transmembrane region" description="Helical" evidence="1">
    <location>
        <begin position="45"/>
        <end position="72"/>
    </location>
</feature>
<keyword evidence="1" id="KW-0812">Transmembrane</keyword>
<feature type="transmembrane region" description="Helical" evidence="1">
    <location>
        <begin position="182"/>
        <end position="199"/>
    </location>
</feature>
<reference evidence="3" key="1">
    <citation type="journal article" date="2019" name="Int. J. Syst. Evol. Microbiol.">
        <title>The Global Catalogue of Microorganisms (GCM) 10K type strain sequencing project: providing services to taxonomists for standard genome sequencing and annotation.</title>
        <authorList>
            <consortium name="The Broad Institute Genomics Platform"/>
            <consortium name="The Broad Institute Genome Sequencing Center for Infectious Disease"/>
            <person name="Wu L."/>
            <person name="Ma J."/>
        </authorList>
    </citation>
    <scope>NUCLEOTIDE SEQUENCE [LARGE SCALE GENOMIC DNA]</scope>
    <source>
        <strain evidence="3">FCH27</strain>
    </source>
</reference>
<sequence length="212" mass="22147">MGTSWLPWSAASLASGAVLLVLGALAMPPTSEVGDVIVAIDRQDAAWLMASASFFLASVALTMGLPAVLFLLPARRHVAAMVGMWIWGVGTIGTSALAAFLILFRATVRAVEISPEDVEELSRDPVLSVSLLFVVGAFYLGELVVGVVLLRSAVVPRWIPALLLLHVALAPVSELLPEELQSFTAIVLGIALMGIAVKASEAWAGAKAPTPL</sequence>
<keyword evidence="1" id="KW-0472">Membrane</keyword>
<dbReference type="Proteomes" id="UP001596524">
    <property type="component" value="Unassembled WGS sequence"/>
</dbReference>
<feature type="transmembrane region" description="Helical" evidence="1">
    <location>
        <begin position="84"/>
        <end position="106"/>
    </location>
</feature>
<organism evidence="2 3">
    <name type="scientific">Nocardioides astragali</name>
    <dbReference type="NCBI Taxonomy" id="1776736"/>
    <lineage>
        <taxon>Bacteria</taxon>
        <taxon>Bacillati</taxon>
        <taxon>Actinomycetota</taxon>
        <taxon>Actinomycetes</taxon>
        <taxon>Propionibacteriales</taxon>
        <taxon>Nocardioidaceae</taxon>
        <taxon>Nocardioides</taxon>
    </lineage>
</organism>
<accession>A0ABW2N5F1</accession>
<keyword evidence="3" id="KW-1185">Reference proteome</keyword>
<feature type="transmembrane region" description="Helical" evidence="1">
    <location>
        <begin position="126"/>
        <end position="150"/>
    </location>
</feature>
<proteinExistence type="predicted"/>
<evidence type="ECO:0000313" key="2">
    <source>
        <dbReference type="EMBL" id="MFC7361125.1"/>
    </source>
</evidence>
<gene>
    <name evidence="2" type="ORF">ACFQO6_12665</name>
</gene>
<keyword evidence="1" id="KW-1133">Transmembrane helix</keyword>
<dbReference type="EMBL" id="JBHTCH010000014">
    <property type="protein sequence ID" value="MFC7361125.1"/>
    <property type="molecule type" value="Genomic_DNA"/>
</dbReference>